<dbReference type="EMBL" id="JACCAB010000001">
    <property type="protein sequence ID" value="NYG07084.1"/>
    <property type="molecule type" value="Genomic_DNA"/>
</dbReference>
<dbReference type="Proteomes" id="UP000573599">
    <property type="component" value="Unassembled WGS sequence"/>
</dbReference>
<gene>
    <name evidence="1" type="ORF">BJ986_001571</name>
</gene>
<name>A0A852WK72_9MICO</name>
<evidence type="ECO:0000313" key="1">
    <source>
        <dbReference type="EMBL" id="NYG07084.1"/>
    </source>
</evidence>
<protein>
    <submittedName>
        <fullName evidence="1">Uncharacterized protein</fullName>
    </submittedName>
</protein>
<reference evidence="1 2" key="1">
    <citation type="submission" date="2020-07" db="EMBL/GenBank/DDBJ databases">
        <title>Sequencing the genomes of 1000 actinobacteria strains.</title>
        <authorList>
            <person name="Klenk H.-P."/>
        </authorList>
    </citation>
    <scope>NUCLEOTIDE SEQUENCE [LARGE SCALE GENOMIC DNA]</scope>
    <source>
        <strain evidence="1 2">DSM 23987</strain>
    </source>
</reference>
<comment type="caution">
    <text evidence="1">The sequence shown here is derived from an EMBL/GenBank/DDBJ whole genome shotgun (WGS) entry which is preliminary data.</text>
</comment>
<sequence length="166" mass="17500">MGTIAEPVAEDQTVRQYRFLLRTAPLDALQSAHHEGLDLLDEDKRARILRAVQDGLVAGQRLRPGDTGAIARLVSIGERRNPRGFLDACEPMALGALADAVIHSEAAFGLFAGYAAWDGLDPAPADVGVDHGGDGHSTRPDPAVAEARALANSHSLFVTPWAGGGF</sequence>
<proteinExistence type="predicted"/>
<organism evidence="1 2">
    <name type="scientific">Pedococcus badiiscoriae</name>
    <dbReference type="NCBI Taxonomy" id="642776"/>
    <lineage>
        <taxon>Bacteria</taxon>
        <taxon>Bacillati</taxon>
        <taxon>Actinomycetota</taxon>
        <taxon>Actinomycetes</taxon>
        <taxon>Micrococcales</taxon>
        <taxon>Intrasporangiaceae</taxon>
        <taxon>Pedococcus</taxon>
    </lineage>
</organism>
<keyword evidence="2" id="KW-1185">Reference proteome</keyword>
<dbReference type="RefSeq" id="WP_179421475.1">
    <property type="nucleotide sequence ID" value="NZ_JACCAB010000001.1"/>
</dbReference>
<evidence type="ECO:0000313" key="2">
    <source>
        <dbReference type="Proteomes" id="UP000573599"/>
    </source>
</evidence>
<accession>A0A852WK72</accession>
<dbReference type="AlphaFoldDB" id="A0A852WK72"/>